<dbReference type="PROSITE" id="PS51257">
    <property type="entry name" value="PROKAR_LIPOPROTEIN"/>
    <property type="match status" value="1"/>
</dbReference>
<organism evidence="2">
    <name type="scientific">Deinococcus sonorensis KR-87</name>
    <dbReference type="NCBI Taxonomy" id="694439"/>
    <lineage>
        <taxon>Bacteria</taxon>
        <taxon>Thermotogati</taxon>
        <taxon>Deinococcota</taxon>
        <taxon>Deinococci</taxon>
        <taxon>Deinococcales</taxon>
        <taxon>Deinococcaceae</taxon>
        <taxon>Deinococcus</taxon>
    </lineage>
</organism>
<feature type="signal peptide" evidence="1">
    <location>
        <begin position="1"/>
        <end position="21"/>
    </location>
</feature>
<sequence length="224" mass="24015">MSSRRFLLPLALLGAALAGCAPTQQTKGPALTATTTISQVSFYPSQAGLRWNYLPDGAIASDVPYVLSSQGPTIFAGQEVQGFLLSGRGADQTSYRQLSGDGVLLLGFRKPGLTVTLTPPWREYPAEGAWAVGLSWQGQSDVRVLSDDGKTNVSGKVSYRYSVLDHRTVAVGGRSYTVWVINRQITDNVGGLFPASQELWFAPYVGEVRTPEALLLASRNFTGG</sequence>
<dbReference type="RefSeq" id="WP_350243184.1">
    <property type="nucleotide sequence ID" value="NZ_CP158299.1"/>
</dbReference>
<name>A0AAU7U9J2_9DEIO</name>
<reference evidence="2" key="1">
    <citation type="submission" date="2024-06" db="EMBL/GenBank/DDBJ databases">
        <title>Draft Genome Sequence of Deinococcus sonorensis Type Strain KR-87, a Biofilm Producing Representative of the Genus Deinococcus.</title>
        <authorList>
            <person name="Boren L.S."/>
            <person name="Grosso R.A."/>
            <person name="Hugenberg-Cox A.N."/>
            <person name="Hill J.T.E."/>
            <person name="Albert C.M."/>
            <person name="Tuohy J.M."/>
        </authorList>
    </citation>
    <scope>NUCLEOTIDE SEQUENCE</scope>
    <source>
        <strain evidence="2">KR-87</strain>
    </source>
</reference>
<proteinExistence type="predicted"/>
<feature type="chain" id="PRO_5043347132" description="Lipoprotein" evidence="1">
    <location>
        <begin position="22"/>
        <end position="224"/>
    </location>
</feature>
<evidence type="ECO:0000313" key="2">
    <source>
        <dbReference type="EMBL" id="XBV85147.1"/>
    </source>
</evidence>
<evidence type="ECO:0008006" key="3">
    <source>
        <dbReference type="Google" id="ProtNLM"/>
    </source>
</evidence>
<dbReference type="KEGG" id="dsc:ABOD76_17145"/>
<protein>
    <recommendedName>
        <fullName evidence="3">Lipoprotein</fullName>
    </recommendedName>
</protein>
<gene>
    <name evidence="2" type="ORF">ABOD76_17145</name>
</gene>
<evidence type="ECO:0000256" key="1">
    <source>
        <dbReference type="SAM" id="SignalP"/>
    </source>
</evidence>
<dbReference type="EMBL" id="CP158299">
    <property type="protein sequence ID" value="XBV85147.1"/>
    <property type="molecule type" value="Genomic_DNA"/>
</dbReference>
<accession>A0AAU7U9J2</accession>
<dbReference type="AlphaFoldDB" id="A0AAU7U9J2"/>
<keyword evidence="1" id="KW-0732">Signal</keyword>